<proteinExistence type="predicted"/>
<organism evidence="2 3">
    <name type="scientific">Pararobbsia alpina</name>
    <dbReference type="NCBI Taxonomy" id="621374"/>
    <lineage>
        <taxon>Bacteria</taxon>
        <taxon>Pseudomonadati</taxon>
        <taxon>Pseudomonadota</taxon>
        <taxon>Betaproteobacteria</taxon>
        <taxon>Burkholderiales</taxon>
        <taxon>Burkholderiaceae</taxon>
        <taxon>Pararobbsia</taxon>
    </lineage>
</organism>
<sequence length="38" mass="4169">MHLSWKYHLGSKARSALFGLICAATACLYAVPFFISHG</sequence>
<reference evidence="2 3" key="1">
    <citation type="submission" date="2020-04" db="EMBL/GenBank/DDBJ databases">
        <authorList>
            <person name="De Canck E."/>
        </authorList>
    </citation>
    <scope>NUCLEOTIDE SEQUENCE [LARGE SCALE GENOMIC DNA]</scope>
    <source>
        <strain evidence="2 3">LMG 28138</strain>
    </source>
</reference>
<evidence type="ECO:0000313" key="3">
    <source>
        <dbReference type="Proteomes" id="UP000494115"/>
    </source>
</evidence>
<gene>
    <name evidence="2" type="ORF">LMG28138_04771</name>
</gene>
<keyword evidence="1" id="KW-1133">Transmembrane helix</keyword>
<evidence type="ECO:0000256" key="1">
    <source>
        <dbReference type="SAM" id="Phobius"/>
    </source>
</evidence>
<keyword evidence="1" id="KW-0812">Transmembrane</keyword>
<accession>A0A6S7DAF8</accession>
<keyword evidence="3" id="KW-1185">Reference proteome</keyword>
<keyword evidence="1" id="KW-0472">Membrane</keyword>
<name>A0A6S7DAF8_9BURK</name>
<feature type="transmembrane region" description="Helical" evidence="1">
    <location>
        <begin position="16"/>
        <end position="35"/>
    </location>
</feature>
<dbReference type="EMBL" id="CADIKM010000035">
    <property type="protein sequence ID" value="CAB3799958.1"/>
    <property type="molecule type" value="Genomic_DNA"/>
</dbReference>
<dbReference type="PROSITE" id="PS51257">
    <property type="entry name" value="PROKAR_LIPOPROTEIN"/>
    <property type="match status" value="1"/>
</dbReference>
<dbReference type="AlphaFoldDB" id="A0A6S7DAF8"/>
<dbReference type="Proteomes" id="UP000494115">
    <property type="component" value="Unassembled WGS sequence"/>
</dbReference>
<protein>
    <submittedName>
        <fullName evidence="2">Uncharacterized protein</fullName>
    </submittedName>
</protein>
<evidence type="ECO:0000313" key="2">
    <source>
        <dbReference type="EMBL" id="CAB3799958.1"/>
    </source>
</evidence>